<dbReference type="OrthoDB" id="9790282at2"/>
<evidence type="ECO:0000313" key="6">
    <source>
        <dbReference type="Proteomes" id="UP000032160"/>
    </source>
</evidence>
<proteinExistence type="inferred from homology"/>
<keyword evidence="6" id="KW-1185">Reference proteome</keyword>
<comment type="similarity">
    <text evidence="4">Belongs to the L/F-transferase family.</text>
</comment>
<evidence type="ECO:0000256" key="1">
    <source>
        <dbReference type="ARBA" id="ARBA00022490"/>
    </source>
</evidence>
<name>X5MN17_9HYPH</name>
<dbReference type="SUPFAM" id="SSF55729">
    <property type="entry name" value="Acyl-CoA N-acyltransferases (Nat)"/>
    <property type="match status" value="1"/>
</dbReference>
<dbReference type="KEGG" id="pect:BN1012_Phect2692"/>
<comment type="subcellular location">
    <subcellularLocation>
        <location evidence="4">Cytoplasm</location>
    </subcellularLocation>
</comment>
<comment type="function">
    <text evidence="4">Functions in the N-end rule pathway of protein degradation where it conjugates Leu, Phe and, less efficiently, Met from aminoacyl-tRNAs to the N-termini of proteins containing an N-terminal arginine or lysine.</text>
</comment>
<evidence type="ECO:0000256" key="3">
    <source>
        <dbReference type="ARBA" id="ARBA00023315"/>
    </source>
</evidence>
<dbReference type="PANTHER" id="PTHR30098:SF2">
    <property type="entry name" value="LEUCYL_PHENYLALANYL-TRNA--PROTEIN TRANSFERASE"/>
    <property type="match status" value="1"/>
</dbReference>
<gene>
    <name evidence="4" type="primary">aat</name>
    <name evidence="5" type="ORF">BN1012_Phect2692</name>
</gene>
<dbReference type="AlphaFoldDB" id="X5MN17"/>
<dbReference type="FunFam" id="3.40.630.70:FF:000001">
    <property type="entry name" value="Leucyl/phenylalanyl-tRNA--protein transferase"/>
    <property type="match status" value="1"/>
</dbReference>
<dbReference type="RefSeq" id="WP_043948839.1">
    <property type="nucleotide sequence ID" value="NZ_HG966617.1"/>
</dbReference>
<dbReference type="STRING" id="1458461.BN1012_Phect2692"/>
<comment type="catalytic activity">
    <reaction evidence="4">
        <text>N-terminal L-arginyl-[protein] + L-leucyl-tRNA(Leu) = N-terminal L-leucyl-L-arginyl-[protein] + tRNA(Leu) + H(+)</text>
        <dbReference type="Rhea" id="RHEA:50416"/>
        <dbReference type="Rhea" id="RHEA-COMP:9613"/>
        <dbReference type="Rhea" id="RHEA-COMP:9622"/>
        <dbReference type="Rhea" id="RHEA-COMP:12672"/>
        <dbReference type="Rhea" id="RHEA-COMP:12673"/>
        <dbReference type="ChEBI" id="CHEBI:15378"/>
        <dbReference type="ChEBI" id="CHEBI:64719"/>
        <dbReference type="ChEBI" id="CHEBI:78442"/>
        <dbReference type="ChEBI" id="CHEBI:78494"/>
        <dbReference type="ChEBI" id="CHEBI:133044"/>
        <dbReference type="EC" id="2.3.2.6"/>
    </reaction>
</comment>
<dbReference type="PANTHER" id="PTHR30098">
    <property type="entry name" value="LEUCYL/PHENYLALANYL-TRNA--PROTEIN TRANSFERASE"/>
    <property type="match status" value="1"/>
</dbReference>
<dbReference type="Gene3D" id="3.40.630.70">
    <property type="entry name" value="Leucyl/phenylalanyl-tRNA-protein transferase, C-terminal domain"/>
    <property type="match status" value="1"/>
</dbReference>
<dbReference type="InterPro" id="IPR016181">
    <property type="entry name" value="Acyl_CoA_acyltransferase"/>
</dbReference>
<dbReference type="HOGENOM" id="CLU_075045_1_1_5"/>
<dbReference type="Proteomes" id="UP000032160">
    <property type="component" value="Chromosome I"/>
</dbReference>
<dbReference type="InterPro" id="IPR042203">
    <property type="entry name" value="Leu/Phe-tRNA_Trfase_C"/>
</dbReference>
<dbReference type="GO" id="GO:0008914">
    <property type="term" value="F:leucyl-tRNA--protein transferase activity"/>
    <property type="evidence" value="ECO:0007669"/>
    <property type="project" value="UniProtKB-UniRule"/>
</dbReference>
<evidence type="ECO:0000313" key="5">
    <source>
        <dbReference type="EMBL" id="CDO60905.1"/>
    </source>
</evidence>
<accession>X5MN17</accession>
<dbReference type="GO" id="GO:0005737">
    <property type="term" value="C:cytoplasm"/>
    <property type="evidence" value="ECO:0007669"/>
    <property type="project" value="UniProtKB-SubCell"/>
</dbReference>
<keyword evidence="1 4" id="KW-0963">Cytoplasm</keyword>
<comment type="catalytic activity">
    <reaction evidence="4">
        <text>N-terminal L-lysyl-[protein] + L-leucyl-tRNA(Leu) = N-terminal L-leucyl-L-lysyl-[protein] + tRNA(Leu) + H(+)</text>
        <dbReference type="Rhea" id="RHEA:12340"/>
        <dbReference type="Rhea" id="RHEA-COMP:9613"/>
        <dbReference type="Rhea" id="RHEA-COMP:9622"/>
        <dbReference type="Rhea" id="RHEA-COMP:12670"/>
        <dbReference type="Rhea" id="RHEA-COMP:12671"/>
        <dbReference type="ChEBI" id="CHEBI:15378"/>
        <dbReference type="ChEBI" id="CHEBI:65249"/>
        <dbReference type="ChEBI" id="CHEBI:78442"/>
        <dbReference type="ChEBI" id="CHEBI:78494"/>
        <dbReference type="ChEBI" id="CHEBI:133043"/>
        <dbReference type="EC" id="2.3.2.6"/>
    </reaction>
</comment>
<evidence type="ECO:0000256" key="2">
    <source>
        <dbReference type="ARBA" id="ARBA00022679"/>
    </source>
</evidence>
<dbReference type="EC" id="2.3.2.6" evidence="4"/>
<organism evidence="5 6">
    <name type="scientific">Candidatus Phaeomarinibacter ectocarpi</name>
    <dbReference type="NCBI Taxonomy" id="1458461"/>
    <lineage>
        <taxon>Bacteria</taxon>
        <taxon>Pseudomonadati</taxon>
        <taxon>Pseudomonadota</taxon>
        <taxon>Alphaproteobacteria</taxon>
        <taxon>Hyphomicrobiales</taxon>
        <taxon>Parvibaculaceae</taxon>
        <taxon>Candidatus Phaeomarinibacter</taxon>
    </lineage>
</organism>
<keyword evidence="2 4" id="KW-0808">Transferase</keyword>
<evidence type="ECO:0000256" key="4">
    <source>
        <dbReference type="HAMAP-Rule" id="MF_00688"/>
    </source>
</evidence>
<dbReference type="GO" id="GO:0030163">
    <property type="term" value="P:protein catabolic process"/>
    <property type="evidence" value="ECO:0007669"/>
    <property type="project" value="UniProtKB-UniRule"/>
</dbReference>
<keyword evidence="3 4" id="KW-0012">Acyltransferase</keyword>
<comment type="catalytic activity">
    <reaction evidence="4">
        <text>L-phenylalanyl-tRNA(Phe) + an N-terminal L-alpha-aminoacyl-[protein] = an N-terminal L-phenylalanyl-L-alpha-aminoacyl-[protein] + tRNA(Phe)</text>
        <dbReference type="Rhea" id="RHEA:43632"/>
        <dbReference type="Rhea" id="RHEA-COMP:9668"/>
        <dbReference type="Rhea" id="RHEA-COMP:9699"/>
        <dbReference type="Rhea" id="RHEA-COMP:10636"/>
        <dbReference type="Rhea" id="RHEA-COMP:10637"/>
        <dbReference type="ChEBI" id="CHEBI:78442"/>
        <dbReference type="ChEBI" id="CHEBI:78531"/>
        <dbReference type="ChEBI" id="CHEBI:78597"/>
        <dbReference type="ChEBI" id="CHEBI:83561"/>
        <dbReference type="EC" id="2.3.2.6"/>
    </reaction>
</comment>
<dbReference type="Pfam" id="PF03588">
    <property type="entry name" value="Leu_Phe_trans"/>
    <property type="match status" value="1"/>
</dbReference>
<dbReference type="NCBIfam" id="TIGR00667">
    <property type="entry name" value="aat"/>
    <property type="match status" value="1"/>
</dbReference>
<sequence length="224" mass="24939">MIDDDTDTDGEITADILLRAYAYGVFPMGESRDDPSLYWVDPQERGIIPLDGFKLPRKLRSTVRKSPFNVTIDTAFRAVMEACALPAPGRSGTWINDRIVDLYCELHERGYAHSVECWKGQQLVGGLYGVSLGAAYFGESMFSRETDASKIALTYLVARLRRGGFKLLDTQFVTDHLAQFGALEIPRDEYRRRLAEAITLPSDFYSLDAGAAADEIVQSVSHTS</sequence>
<dbReference type="HAMAP" id="MF_00688">
    <property type="entry name" value="Leu_Phe_trans"/>
    <property type="match status" value="1"/>
</dbReference>
<dbReference type="InterPro" id="IPR004616">
    <property type="entry name" value="Leu/Phe-tRNA_Trfase"/>
</dbReference>
<dbReference type="EMBL" id="HG966617">
    <property type="protein sequence ID" value="CDO60905.1"/>
    <property type="molecule type" value="Genomic_DNA"/>
</dbReference>
<reference evidence="5 6" key="1">
    <citation type="journal article" date="2014" name="Front. Genet.">
        <title>Genome and metabolic network of "Candidatus Phaeomarinobacter ectocarpi" Ec32, a new candidate genus of Alphaproteobacteria frequently associated with brown algae.</title>
        <authorList>
            <person name="Dittami S.M."/>
            <person name="Barbeyron T."/>
            <person name="Boyen C."/>
            <person name="Cambefort J."/>
            <person name="Collet G."/>
            <person name="Delage L."/>
            <person name="Gobet A."/>
            <person name="Groisillier A."/>
            <person name="Leblanc C."/>
            <person name="Michel G."/>
            <person name="Scornet D."/>
            <person name="Siegel A."/>
            <person name="Tapia J.E."/>
            <person name="Tonon T."/>
        </authorList>
    </citation>
    <scope>NUCLEOTIDE SEQUENCE [LARGE SCALE GENOMIC DNA]</scope>
    <source>
        <strain evidence="5 6">Ec32</strain>
    </source>
</reference>
<protein>
    <recommendedName>
        <fullName evidence="4">Leucyl/phenylalanyl-tRNA--protein transferase</fullName>
        <ecNumber evidence="4">2.3.2.6</ecNumber>
    </recommendedName>
    <alternativeName>
        <fullName evidence="4">L/F-transferase</fullName>
    </alternativeName>
    <alternativeName>
        <fullName evidence="4">Leucyltransferase</fullName>
    </alternativeName>
    <alternativeName>
        <fullName evidence="4">Phenyalanyltransferase</fullName>
    </alternativeName>
</protein>
<dbReference type="PATRIC" id="fig|1458461.3.peg.2698"/>